<dbReference type="FunFam" id="3.30.50.10:FF:000031">
    <property type="entry name" value="Ecdysone receptor A1"/>
    <property type="match status" value="1"/>
</dbReference>
<feature type="domain" description="NR LBD" evidence="12">
    <location>
        <begin position="219"/>
        <end position="455"/>
    </location>
</feature>
<sequence>MSTATITYHDLPGNPSIKWSKPAERLSLDSDPEDFKWKDALLRSSKLTVEKAARRSRSARVATSGGNGGEELCLVCGDKASGYHYNALTCEGCKGFFRRSITRKATYFCKQQQNCDIDMYMRRKCQHCRLKKCVQIGMRPELVIPEEQCRLKREAKERAKGKEETPKALARRKPHFAHENHFNKNLVPAITLLTEADVLEGKVFSGSPQYRGMSAETTELVQRTLALSRLYERPNPRFTQKLSILTNPEVRPNSFTHLAELTVLEAQLTHEFVRQLPGFTRFSEEDRKFVQKSSKVALMKLRIARTFDSTDSTVRLGSETHHWRLNEMAFAQGLCASLGDAIFQTAHRLSETKLDEAEFALSQAICALSGTDGLIDPNLIDEVREVYLSALIAYRTMNRGTPDILDVLGLLEFVRSSNEEIPQPLLPRSIPIEHASFSFSMIHGIVPTTCYSPIH</sequence>
<keyword evidence="9 10" id="KW-0539">Nucleus</keyword>
<dbReference type="Gene3D" id="1.10.565.10">
    <property type="entry name" value="Retinoid X Receptor"/>
    <property type="match status" value="1"/>
</dbReference>
<evidence type="ECO:0000256" key="5">
    <source>
        <dbReference type="ARBA" id="ARBA00023015"/>
    </source>
</evidence>
<dbReference type="Pfam" id="PF00105">
    <property type="entry name" value="zf-C4"/>
    <property type="match status" value="1"/>
</dbReference>
<evidence type="ECO:0000256" key="10">
    <source>
        <dbReference type="RuleBase" id="RU004334"/>
    </source>
</evidence>
<dbReference type="GO" id="GO:0004879">
    <property type="term" value="F:nuclear receptor activity"/>
    <property type="evidence" value="ECO:0007669"/>
    <property type="project" value="TreeGrafter"/>
</dbReference>
<dbReference type="InterPro" id="IPR001628">
    <property type="entry name" value="Znf_hrmn_rcpt"/>
</dbReference>
<organism evidence="13 14">
    <name type="scientific">Mesorhabditis belari</name>
    <dbReference type="NCBI Taxonomy" id="2138241"/>
    <lineage>
        <taxon>Eukaryota</taxon>
        <taxon>Metazoa</taxon>
        <taxon>Ecdysozoa</taxon>
        <taxon>Nematoda</taxon>
        <taxon>Chromadorea</taxon>
        <taxon>Rhabditida</taxon>
        <taxon>Rhabditina</taxon>
        <taxon>Rhabditomorpha</taxon>
        <taxon>Rhabditoidea</taxon>
        <taxon>Rhabditidae</taxon>
        <taxon>Mesorhabditinae</taxon>
        <taxon>Mesorhabditis</taxon>
    </lineage>
</organism>
<dbReference type="GO" id="GO:0090575">
    <property type="term" value="C:RNA polymerase II transcription regulator complex"/>
    <property type="evidence" value="ECO:0007669"/>
    <property type="project" value="TreeGrafter"/>
</dbReference>
<dbReference type="Gene3D" id="3.30.50.10">
    <property type="entry name" value="Erythroid Transcription Factor GATA-1, subunit A"/>
    <property type="match status" value="1"/>
</dbReference>
<keyword evidence="8 10" id="KW-0675">Receptor</keyword>
<dbReference type="SMART" id="SM00399">
    <property type="entry name" value="ZnF_C4"/>
    <property type="match status" value="1"/>
</dbReference>
<dbReference type="PRINTS" id="PR00047">
    <property type="entry name" value="STROIDFINGER"/>
</dbReference>
<evidence type="ECO:0000256" key="3">
    <source>
        <dbReference type="ARBA" id="ARBA00022771"/>
    </source>
</evidence>
<dbReference type="CDD" id="cd07161">
    <property type="entry name" value="NR_DBD_EcR"/>
    <property type="match status" value="1"/>
</dbReference>
<evidence type="ECO:0000256" key="8">
    <source>
        <dbReference type="ARBA" id="ARBA00023170"/>
    </source>
</evidence>
<dbReference type="AlphaFoldDB" id="A0AAF3EBE4"/>
<keyword evidence="4 10" id="KW-0862">Zinc</keyword>
<dbReference type="SUPFAM" id="SSF57716">
    <property type="entry name" value="Glucocorticoid receptor-like (DNA-binding domain)"/>
    <property type="match status" value="1"/>
</dbReference>
<dbReference type="InterPro" id="IPR013088">
    <property type="entry name" value="Znf_NHR/GATA"/>
</dbReference>
<protein>
    <submittedName>
        <fullName evidence="14">EcRH</fullName>
    </submittedName>
</protein>
<evidence type="ECO:0000259" key="11">
    <source>
        <dbReference type="PROSITE" id="PS51030"/>
    </source>
</evidence>
<dbReference type="PANTHER" id="PTHR24082">
    <property type="entry name" value="NUCLEAR HORMONE RECEPTOR"/>
    <property type="match status" value="1"/>
</dbReference>
<dbReference type="SMART" id="SM00430">
    <property type="entry name" value="HOLI"/>
    <property type="match status" value="1"/>
</dbReference>
<dbReference type="GO" id="GO:0045944">
    <property type="term" value="P:positive regulation of transcription by RNA polymerase II"/>
    <property type="evidence" value="ECO:0007669"/>
    <property type="project" value="TreeGrafter"/>
</dbReference>
<dbReference type="InterPro" id="IPR050234">
    <property type="entry name" value="Nuclear_hormone_rcpt_NR1"/>
</dbReference>
<dbReference type="PROSITE" id="PS51843">
    <property type="entry name" value="NR_LBD"/>
    <property type="match status" value="1"/>
</dbReference>
<evidence type="ECO:0000313" key="13">
    <source>
        <dbReference type="Proteomes" id="UP000887575"/>
    </source>
</evidence>
<dbReference type="Proteomes" id="UP000887575">
    <property type="component" value="Unassembled WGS sequence"/>
</dbReference>
<dbReference type="GO" id="GO:0030154">
    <property type="term" value="P:cell differentiation"/>
    <property type="evidence" value="ECO:0007669"/>
    <property type="project" value="TreeGrafter"/>
</dbReference>
<name>A0AAF3EBE4_9BILA</name>
<evidence type="ECO:0000256" key="6">
    <source>
        <dbReference type="ARBA" id="ARBA00023125"/>
    </source>
</evidence>
<dbReference type="PROSITE" id="PS00031">
    <property type="entry name" value="NUCLEAR_REC_DBD_1"/>
    <property type="match status" value="1"/>
</dbReference>
<dbReference type="WBParaSite" id="MBELARI_LOCUS11254">
    <property type="protein sequence ID" value="MBELARI_LOCUS11254"/>
    <property type="gene ID" value="MBELARI_LOCUS11254"/>
</dbReference>
<keyword evidence="6 10" id="KW-0238">DNA-binding</keyword>
<feature type="domain" description="Nuclear receptor" evidence="11">
    <location>
        <begin position="70"/>
        <end position="145"/>
    </location>
</feature>
<proteinExistence type="inferred from homology"/>
<evidence type="ECO:0000259" key="12">
    <source>
        <dbReference type="PROSITE" id="PS51843"/>
    </source>
</evidence>
<dbReference type="PANTHER" id="PTHR24082:SF507">
    <property type="entry name" value="BILE ACID RECEPTOR-RELATED"/>
    <property type="match status" value="1"/>
</dbReference>
<dbReference type="GO" id="GO:0000122">
    <property type="term" value="P:negative regulation of transcription by RNA polymerase II"/>
    <property type="evidence" value="ECO:0007669"/>
    <property type="project" value="TreeGrafter"/>
</dbReference>
<dbReference type="PROSITE" id="PS51030">
    <property type="entry name" value="NUCLEAR_REC_DBD_2"/>
    <property type="match status" value="1"/>
</dbReference>
<reference evidence="14" key="1">
    <citation type="submission" date="2024-02" db="UniProtKB">
        <authorList>
            <consortium name="WormBaseParasite"/>
        </authorList>
    </citation>
    <scope>IDENTIFICATION</scope>
</reference>
<accession>A0AAF3EBE4</accession>
<dbReference type="Pfam" id="PF00104">
    <property type="entry name" value="Hormone_recep"/>
    <property type="match status" value="1"/>
</dbReference>
<evidence type="ECO:0000256" key="4">
    <source>
        <dbReference type="ARBA" id="ARBA00022833"/>
    </source>
</evidence>
<keyword evidence="5 10" id="KW-0805">Transcription regulation</keyword>
<keyword evidence="3 10" id="KW-0863">Zinc-finger</keyword>
<dbReference type="GO" id="GO:0000978">
    <property type="term" value="F:RNA polymerase II cis-regulatory region sequence-specific DNA binding"/>
    <property type="evidence" value="ECO:0007669"/>
    <property type="project" value="TreeGrafter"/>
</dbReference>
<dbReference type="InterPro" id="IPR035500">
    <property type="entry name" value="NHR-like_dom_sf"/>
</dbReference>
<evidence type="ECO:0000256" key="9">
    <source>
        <dbReference type="ARBA" id="ARBA00023242"/>
    </source>
</evidence>
<comment type="subcellular location">
    <subcellularLocation>
        <location evidence="10">Nucleus</location>
    </subcellularLocation>
</comment>
<evidence type="ECO:0000256" key="7">
    <source>
        <dbReference type="ARBA" id="ARBA00023163"/>
    </source>
</evidence>
<evidence type="ECO:0000256" key="2">
    <source>
        <dbReference type="ARBA" id="ARBA00022723"/>
    </source>
</evidence>
<keyword evidence="2 10" id="KW-0479">Metal-binding</keyword>
<dbReference type="SUPFAM" id="SSF48508">
    <property type="entry name" value="Nuclear receptor ligand-binding domain"/>
    <property type="match status" value="1"/>
</dbReference>
<keyword evidence="7 10" id="KW-0804">Transcription</keyword>
<evidence type="ECO:0000313" key="14">
    <source>
        <dbReference type="WBParaSite" id="MBELARI_LOCUS11254"/>
    </source>
</evidence>
<comment type="similarity">
    <text evidence="1 10">Belongs to the nuclear hormone receptor family.</text>
</comment>
<dbReference type="GO" id="GO:0008270">
    <property type="term" value="F:zinc ion binding"/>
    <property type="evidence" value="ECO:0007669"/>
    <property type="project" value="UniProtKB-KW"/>
</dbReference>
<dbReference type="InterPro" id="IPR000536">
    <property type="entry name" value="Nucl_hrmn_rcpt_lig-bd"/>
</dbReference>
<keyword evidence="13" id="KW-1185">Reference proteome</keyword>
<evidence type="ECO:0000256" key="1">
    <source>
        <dbReference type="ARBA" id="ARBA00005993"/>
    </source>
</evidence>